<feature type="compositionally biased region" description="Basic and acidic residues" evidence="2">
    <location>
        <begin position="397"/>
        <end position="409"/>
    </location>
</feature>
<evidence type="ECO:0000256" key="2">
    <source>
        <dbReference type="SAM" id="MobiDB-lite"/>
    </source>
</evidence>
<dbReference type="InterPro" id="IPR050708">
    <property type="entry name" value="T6SS_VgrG/RHS"/>
</dbReference>
<organism evidence="4 5">
    <name type="scientific">Aspergillus candidus</name>
    <dbReference type="NCBI Taxonomy" id="41067"/>
    <lineage>
        <taxon>Eukaryota</taxon>
        <taxon>Fungi</taxon>
        <taxon>Dikarya</taxon>
        <taxon>Ascomycota</taxon>
        <taxon>Pezizomycotina</taxon>
        <taxon>Eurotiomycetes</taxon>
        <taxon>Eurotiomycetidae</taxon>
        <taxon>Eurotiales</taxon>
        <taxon>Aspergillaceae</taxon>
        <taxon>Aspergillus</taxon>
        <taxon>Aspergillus subgen. Circumdati</taxon>
    </lineage>
</organism>
<dbReference type="STRING" id="41067.A0A2I2F5J5"/>
<dbReference type="NCBIfam" id="TIGR03696">
    <property type="entry name" value="Rhs_assc_core"/>
    <property type="match status" value="1"/>
</dbReference>
<dbReference type="Proteomes" id="UP000234585">
    <property type="component" value="Unassembled WGS sequence"/>
</dbReference>
<dbReference type="InterPro" id="IPR006530">
    <property type="entry name" value="YD"/>
</dbReference>
<dbReference type="RefSeq" id="XP_024669909.1">
    <property type="nucleotide sequence ID" value="XM_024817794.1"/>
</dbReference>
<sequence length="1643" mass="182164">MPSDIPIYTQSSNFGSLLEKGVDPRTGQYTCAIDVWGAPEEARNCPSLKLTLSFSPMNFFNFGLGKGWSFNLTNYDNESKTLYLSTGEHFKVIELAGSVSVPDQKLKSFKFTKVQKEENGRTVTSYQVVYKSGQVEILKNSSGIFDRFVPFQIVAPNGRHLRLAWEVLKPTGYPLLTKIKDDSQDLLEVDYKSIVKKIIRFPNTPEKSTLSLEVRDNYLKKLVLPLASAPSWTFDYVLYGPSLCITKTTSPSGLQEQLEYKSDGHRLPPKAPYRYIPHVEWHTVWPGNFQPKIKTKYEFSPRDGHNLYGYNAGLEWNDGEDNLYRTRDEYTYNSIVTIQGGTKTTNTYNHFHLLVSSQQEKGSCVTTESISYHTKPYEKFEKQPAYCQLPHTITKMYKDNSGRSPRSETTKQTYDEWGNPTLEIRPDGAEIHRTYYPEEGEDTSDSNNLGCPRDPHGFRRYMKTETVVPGPSDYPASTRTEKYRYVKIPTAHGAEAAYFVGAQQHITSTGNHVLSRTTFAYLDSPTATYHGCLEQQVTSHLDKSPTTKKLSYCRNGDLMTLKACTTTFDGSVVEEETVYSALHGLTMAHKDQAGVEDCFLYNTLGQITKATTSAGTPQEAVRQWEYAVLEQNYGTETIVTDAKGVKTRYVTDGLERPCRTEKQDHDGEAYAAGNTSAEFQLVEKRNYDAQGQCIEVTEVDWLRGENGQLTPQETSKKLEYDNWGGVCKTTEKSGLVTISKSDPVDLTETTGIEGEGYTKTYHDVSGNPTMIHLCKTDKTLYSSIKYRYDGLGRLVEEEDQVGRIIKYESDSFDRITKTTWSDSRTVTADYAEHGEAALPAKVSLNGVTIGGQSFDGLGRVMHRKVGPRTTRQIYEGHAPEPKQITNAKGQGCEITSEPALQYAPKSLTTSGANSDIYEYDPQTALPIKMKGSYSTQIREYTPSSLLKKETIQVKGGESFSSEYQYSMAGLLQHYVNPHQQRQSIEYDACGRPASLIQSKIRVSFTYCNRSGRLSEYNVEDQEDGVKLTFLLSYDEFGRETKRIVKKGERIMYSLSQTYGETSLVATRALEDNDGVTIRNEKFTYDNRNRLKRYECDGSQAPVDQQGNQIKEHTFGFDEYDNIVKQTTTFHNQDCNTASYTFSKDDPTQLISITNTNNAYPASVVLEYDANGSLTRDEQGRKLEYDSLGRLIRVRAANDKQLCEYHYDASGKLACQSVPDQPDTSLFYREDSLIATKSGDRRVSYVSDGKAYWGQIVQNDGSDKPQNNLWASDSCGSILAWLDSHKPEDVHSQSYTPYGFGGESDIAFNGQWKDPVTGWYHLGNGYRVYNPALMRFHAADPWSPFTSGEVNPYTYCLGDPVNRADPSGHFSLFGVNFGWKRLITAVIGIAASIAVGVLTGGASLAVQVALGALAGAITAPIAGALGDLAEGRNPTWSSVGKDALVGLVGGAIGPALGKFARPYMDKYLGFLTKSGSYSVTRSVNNSVWRLGLQKHIAGYGMKDIVNTAAKSTVVSFVTKQPLAIGYEVFDANVLHKDKPQTAPQSSSGAPRAAQVDVPYARTGSALPRDSIRPLLKEGSNVFSGYSLQATGSATSPGGQSIAESLNLSYRCSYGLSRKGQGDSGGSGGYGSLRGTLRASPGQQH</sequence>
<reference evidence="4 5" key="1">
    <citation type="submission" date="2017-12" db="EMBL/GenBank/DDBJ databases">
        <authorList>
            <consortium name="DOE Joint Genome Institute"/>
            <person name="Haridas S."/>
            <person name="Kjaerbolling I."/>
            <person name="Vesth T.C."/>
            <person name="Frisvad J.C."/>
            <person name="Nybo J.L."/>
            <person name="Theobald S."/>
            <person name="Kuo A."/>
            <person name="Bowyer P."/>
            <person name="Matsuda Y."/>
            <person name="Mondo S."/>
            <person name="Lyhne E.K."/>
            <person name="Kogle M.E."/>
            <person name="Clum A."/>
            <person name="Lipzen A."/>
            <person name="Salamov A."/>
            <person name="Ngan C.Y."/>
            <person name="Daum C."/>
            <person name="Chiniquy J."/>
            <person name="Barry K."/>
            <person name="LaButti K."/>
            <person name="Simmons B.A."/>
            <person name="Magnuson J.K."/>
            <person name="Mortensen U.H."/>
            <person name="Larsen T.O."/>
            <person name="Grigoriev I.V."/>
            <person name="Baker S.E."/>
            <person name="Andersen M.R."/>
            <person name="Nordberg H.P."/>
            <person name="Cantor M.N."/>
            <person name="Hua S.X."/>
        </authorList>
    </citation>
    <scope>NUCLEOTIDE SEQUENCE [LARGE SCALE GENOMIC DNA]</scope>
    <source>
        <strain evidence="4 5">CBS 102.13</strain>
    </source>
</reference>
<proteinExistence type="predicted"/>
<dbReference type="EMBL" id="KZ559157">
    <property type="protein sequence ID" value="PLB35897.1"/>
    <property type="molecule type" value="Genomic_DNA"/>
</dbReference>
<dbReference type="Gene3D" id="2.180.10.10">
    <property type="entry name" value="RHS repeat-associated core"/>
    <property type="match status" value="1"/>
</dbReference>
<feature type="compositionally biased region" description="Gly residues" evidence="2">
    <location>
        <begin position="1620"/>
        <end position="1630"/>
    </location>
</feature>
<dbReference type="InterPro" id="IPR022385">
    <property type="entry name" value="Rhs_assc_core"/>
</dbReference>
<feature type="domain" description="Teneurin-like YD-shell" evidence="3">
    <location>
        <begin position="1031"/>
        <end position="1341"/>
    </location>
</feature>
<keyword evidence="1" id="KW-0677">Repeat</keyword>
<evidence type="ECO:0000259" key="3">
    <source>
        <dbReference type="Pfam" id="PF25023"/>
    </source>
</evidence>
<dbReference type="PANTHER" id="PTHR32305:SF15">
    <property type="entry name" value="PROTEIN RHSA-RELATED"/>
    <property type="match status" value="1"/>
</dbReference>
<feature type="region of interest" description="Disordered" evidence="2">
    <location>
        <begin position="397"/>
        <end position="424"/>
    </location>
</feature>
<dbReference type="PANTHER" id="PTHR32305">
    <property type="match status" value="1"/>
</dbReference>
<evidence type="ECO:0000313" key="5">
    <source>
        <dbReference type="Proteomes" id="UP000234585"/>
    </source>
</evidence>
<dbReference type="Pfam" id="PF25023">
    <property type="entry name" value="TEN_YD-shell"/>
    <property type="match status" value="1"/>
</dbReference>
<feature type="region of interest" description="Disordered" evidence="2">
    <location>
        <begin position="1615"/>
        <end position="1643"/>
    </location>
</feature>
<dbReference type="InterPro" id="IPR056823">
    <property type="entry name" value="TEN-like_YD-shell"/>
</dbReference>
<accession>A0A2I2F5J5</accession>
<evidence type="ECO:0000256" key="1">
    <source>
        <dbReference type="ARBA" id="ARBA00022737"/>
    </source>
</evidence>
<evidence type="ECO:0000313" key="4">
    <source>
        <dbReference type="EMBL" id="PLB35897.1"/>
    </source>
</evidence>
<keyword evidence="5" id="KW-1185">Reference proteome</keyword>
<dbReference type="GeneID" id="36524954"/>
<name>A0A2I2F5J5_ASPCN</name>
<protein>
    <recommendedName>
        <fullName evidence="3">Teneurin-like YD-shell domain-containing protein</fullName>
    </recommendedName>
</protein>
<gene>
    <name evidence="4" type="ORF">BDW47DRAFT_133251</name>
</gene>
<dbReference type="OrthoDB" id="442731at2759"/>
<dbReference type="NCBIfam" id="TIGR01643">
    <property type="entry name" value="YD_repeat_2x"/>
    <property type="match status" value="1"/>
</dbReference>